<keyword evidence="4 7" id="KW-0238">DNA-binding</keyword>
<evidence type="ECO:0000256" key="6">
    <source>
        <dbReference type="PROSITE-ProRule" id="PRU00169"/>
    </source>
</evidence>
<dbReference type="InterPro" id="IPR039420">
    <property type="entry name" value="WalR-like"/>
</dbReference>
<keyword evidence="3" id="KW-0805">Transcription regulation</keyword>
<dbReference type="SMART" id="SM00862">
    <property type="entry name" value="Trans_reg_C"/>
    <property type="match status" value="1"/>
</dbReference>
<name>A0ABY8WF32_9ACTN</name>
<dbReference type="InterPro" id="IPR001789">
    <property type="entry name" value="Sig_transdc_resp-reg_receiver"/>
</dbReference>
<feature type="domain" description="OmpR/PhoB-type" evidence="9">
    <location>
        <begin position="147"/>
        <end position="240"/>
    </location>
</feature>
<keyword evidence="1 6" id="KW-0597">Phosphoprotein</keyword>
<dbReference type="PANTHER" id="PTHR48111:SF1">
    <property type="entry name" value="TWO-COMPONENT RESPONSE REGULATOR ORR33"/>
    <property type="match status" value="1"/>
</dbReference>
<dbReference type="EMBL" id="CP126980">
    <property type="protein sequence ID" value="WIM96415.1"/>
    <property type="molecule type" value="Genomic_DNA"/>
</dbReference>
<organism evidence="10 11">
    <name type="scientific">Actinoplanes oblitus</name>
    <dbReference type="NCBI Taxonomy" id="3040509"/>
    <lineage>
        <taxon>Bacteria</taxon>
        <taxon>Bacillati</taxon>
        <taxon>Actinomycetota</taxon>
        <taxon>Actinomycetes</taxon>
        <taxon>Micromonosporales</taxon>
        <taxon>Micromonosporaceae</taxon>
        <taxon>Actinoplanes</taxon>
    </lineage>
</organism>
<dbReference type="RefSeq" id="WP_284917697.1">
    <property type="nucleotide sequence ID" value="NZ_CP126980.1"/>
</dbReference>
<feature type="domain" description="Response regulatory" evidence="8">
    <location>
        <begin position="21"/>
        <end position="134"/>
    </location>
</feature>
<dbReference type="InterPro" id="IPR036388">
    <property type="entry name" value="WH-like_DNA-bd_sf"/>
</dbReference>
<proteinExistence type="predicted"/>
<dbReference type="Gene3D" id="1.10.10.10">
    <property type="entry name" value="Winged helix-like DNA-binding domain superfamily/Winged helix DNA-binding domain"/>
    <property type="match status" value="1"/>
</dbReference>
<dbReference type="InterPro" id="IPR001867">
    <property type="entry name" value="OmpR/PhoB-type_DNA-bd"/>
</dbReference>
<dbReference type="SUPFAM" id="SSF52172">
    <property type="entry name" value="CheY-like"/>
    <property type="match status" value="1"/>
</dbReference>
<protein>
    <submittedName>
        <fullName evidence="10">Response regulator transcription factor</fullName>
    </submittedName>
</protein>
<evidence type="ECO:0000313" key="11">
    <source>
        <dbReference type="Proteomes" id="UP001240150"/>
    </source>
</evidence>
<accession>A0ABY8WF32</accession>
<dbReference type="CDD" id="cd00383">
    <property type="entry name" value="trans_reg_C"/>
    <property type="match status" value="1"/>
</dbReference>
<dbReference type="Proteomes" id="UP001240150">
    <property type="component" value="Chromosome"/>
</dbReference>
<dbReference type="CDD" id="cd17574">
    <property type="entry name" value="REC_OmpR"/>
    <property type="match status" value="1"/>
</dbReference>
<dbReference type="Pfam" id="PF00486">
    <property type="entry name" value="Trans_reg_C"/>
    <property type="match status" value="1"/>
</dbReference>
<evidence type="ECO:0000259" key="9">
    <source>
        <dbReference type="PROSITE" id="PS51755"/>
    </source>
</evidence>
<evidence type="ECO:0000259" key="8">
    <source>
        <dbReference type="PROSITE" id="PS50110"/>
    </source>
</evidence>
<dbReference type="Gene3D" id="3.40.50.2300">
    <property type="match status" value="1"/>
</dbReference>
<evidence type="ECO:0000256" key="2">
    <source>
        <dbReference type="ARBA" id="ARBA00023012"/>
    </source>
</evidence>
<dbReference type="Pfam" id="PF00072">
    <property type="entry name" value="Response_reg"/>
    <property type="match status" value="1"/>
</dbReference>
<evidence type="ECO:0000256" key="3">
    <source>
        <dbReference type="ARBA" id="ARBA00023015"/>
    </source>
</evidence>
<evidence type="ECO:0000256" key="5">
    <source>
        <dbReference type="ARBA" id="ARBA00023163"/>
    </source>
</evidence>
<keyword evidence="2" id="KW-0902">Two-component regulatory system</keyword>
<sequence length="243" mass="26390">MTTTDPAGPARAGWPAAAAARVLVVDDEQPILEVLTATLAFAGFEVRTARSGAEAHRVVAGFRPQVALLDVMLPDVSGFELCRQLRQTYGDLGVLFVTARDAITDRLTGLDVADGYITKPFSIAEVIARLRVLLRRMRARQPGLPDPGVLHVGDLMVNENSHRVSRHGRPVDLTPTEFRVLALLLRHPGLVVSKQQLLSDVWGHQFGGPAAVEKVISQLRRKIGPGLLHTVRGFGYTVRDSAS</sequence>
<dbReference type="PROSITE" id="PS50110">
    <property type="entry name" value="RESPONSE_REGULATORY"/>
    <property type="match status" value="1"/>
</dbReference>
<evidence type="ECO:0000313" key="10">
    <source>
        <dbReference type="EMBL" id="WIM96415.1"/>
    </source>
</evidence>
<dbReference type="InterPro" id="IPR011006">
    <property type="entry name" value="CheY-like_superfamily"/>
</dbReference>
<dbReference type="PANTHER" id="PTHR48111">
    <property type="entry name" value="REGULATOR OF RPOS"/>
    <property type="match status" value="1"/>
</dbReference>
<dbReference type="SMART" id="SM00448">
    <property type="entry name" value="REC"/>
    <property type="match status" value="1"/>
</dbReference>
<keyword evidence="5" id="KW-0804">Transcription</keyword>
<keyword evidence="11" id="KW-1185">Reference proteome</keyword>
<evidence type="ECO:0000256" key="4">
    <source>
        <dbReference type="ARBA" id="ARBA00023125"/>
    </source>
</evidence>
<feature type="DNA-binding region" description="OmpR/PhoB-type" evidence="7">
    <location>
        <begin position="147"/>
        <end position="240"/>
    </location>
</feature>
<dbReference type="PROSITE" id="PS51755">
    <property type="entry name" value="OMPR_PHOB"/>
    <property type="match status" value="1"/>
</dbReference>
<evidence type="ECO:0000256" key="7">
    <source>
        <dbReference type="PROSITE-ProRule" id="PRU01091"/>
    </source>
</evidence>
<reference evidence="10 11" key="1">
    <citation type="submission" date="2023-06" db="EMBL/GenBank/DDBJ databases">
        <authorList>
            <person name="Yushchuk O."/>
            <person name="Binda E."/>
            <person name="Ruckert-Reed C."/>
            <person name="Fedorenko V."/>
            <person name="Kalinowski J."/>
            <person name="Marinelli F."/>
        </authorList>
    </citation>
    <scope>NUCLEOTIDE SEQUENCE [LARGE SCALE GENOMIC DNA]</scope>
    <source>
        <strain evidence="10 11">NRRL 3884</strain>
    </source>
</reference>
<gene>
    <name evidence="10" type="ORF">ACTOB_008607</name>
</gene>
<feature type="modified residue" description="4-aspartylphosphate" evidence="6">
    <location>
        <position position="70"/>
    </location>
</feature>
<evidence type="ECO:0000256" key="1">
    <source>
        <dbReference type="ARBA" id="ARBA00022553"/>
    </source>
</evidence>